<dbReference type="EMBL" id="AQPH01000031">
    <property type="protein sequence ID" value="EPY01753.1"/>
    <property type="molecule type" value="Genomic_DNA"/>
</dbReference>
<organism evidence="3 4">
    <name type="scientific">Magnetospirillum fulvum MGU-K5</name>
    <dbReference type="NCBI Taxonomy" id="1316936"/>
    <lineage>
        <taxon>Bacteria</taxon>
        <taxon>Pseudomonadati</taxon>
        <taxon>Pseudomonadota</taxon>
        <taxon>Alphaproteobacteria</taxon>
        <taxon>Rhodospirillales</taxon>
        <taxon>Rhodospirillaceae</taxon>
        <taxon>Magnetospirillum</taxon>
    </lineage>
</organism>
<evidence type="ECO:0000256" key="1">
    <source>
        <dbReference type="SAM" id="MobiDB-lite"/>
    </source>
</evidence>
<reference evidence="3 4" key="1">
    <citation type="submission" date="2013-04" db="EMBL/GenBank/DDBJ databases">
        <authorList>
            <person name="Kuznetsov B."/>
            <person name="Ivanovsky R."/>
        </authorList>
    </citation>
    <scope>NUCLEOTIDE SEQUENCE [LARGE SCALE GENOMIC DNA]</scope>
    <source>
        <strain evidence="3 4">MGU-K5</strain>
    </source>
</reference>
<dbReference type="Proteomes" id="UP000015350">
    <property type="component" value="Unassembled WGS sequence"/>
</dbReference>
<name>S9SCF3_MAGFU</name>
<comment type="caution">
    <text evidence="3">The sequence shown here is derived from an EMBL/GenBank/DDBJ whole genome shotgun (WGS) entry which is preliminary data.</text>
</comment>
<dbReference type="Pfam" id="PF03428">
    <property type="entry name" value="RP-C"/>
    <property type="match status" value="1"/>
</dbReference>
<feature type="compositionally biased region" description="Basic and acidic residues" evidence="1">
    <location>
        <begin position="155"/>
        <end position="165"/>
    </location>
</feature>
<feature type="domain" description="Plasmid replication protein C N-terminal" evidence="2">
    <location>
        <begin position="21"/>
        <end position="83"/>
    </location>
</feature>
<dbReference type="AlphaFoldDB" id="S9SCF3"/>
<protein>
    <recommendedName>
        <fullName evidence="2">Plasmid replication protein C N-terminal domain-containing protein</fullName>
    </recommendedName>
</protein>
<feature type="region of interest" description="Disordered" evidence="1">
    <location>
        <begin position="142"/>
        <end position="196"/>
    </location>
</feature>
<sequence length="343" mass="38345">MVVRAGRCLTYFDEETGEEKKLNSTHIHLWDVLLSFTNLRDWVAGQPVAWPSNQLIGSMLGIDPSYVPRLLRALEAVGACIREYTHRNRRHGAGGIDMAPTFFLLADLRSHLDAIHQDLDDYRATLDARKVCEDAVGDADKNPGQGELFSTPVYKNEDSPSRRDCTTVAPFVDKDGEENTEGGWSPPETMHIGRSAPDSASLRDICSSVGWRKDWANLSHPAIVEHLSKYSSAFRWTLRKHFGVDHPAKATHGQILDLIGHLKDKRFADLRPSLWKWAVANHGINAALALLLALERDGIHDRTKYLAGILKKSPGDRTMNPAEGLARAFHETADRAKREGRFN</sequence>
<evidence type="ECO:0000313" key="4">
    <source>
        <dbReference type="Proteomes" id="UP000015350"/>
    </source>
</evidence>
<dbReference type="eggNOG" id="ENOG5033FW9">
    <property type="taxonomic scope" value="Bacteria"/>
</dbReference>
<gene>
    <name evidence="3" type="ORF">K678_09523</name>
</gene>
<accession>S9SCF3</accession>
<evidence type="ECO:0000259" key="2">
    <source>
        <dbReference type="Pfam" id="PF03428"/>
    </source>
</evidence>
<proteinExistence type="predicted"/>
<dbReference type="InterPro" id="IPR005090">
    <property type="entry name" value="RepC_N"/>
</dbReference>
<evidence type="ECO:0000313" key="3">
    <source>
        <dbReference type="EMBL" id="EPY01753.1"/>
    </source>
</evidence>